<dbReference type="Proteomes" id="UP000003639">
    <property type="component" value="Unassembled WGS sequence"/>
</dbReference>
<reference evidence="1 2" key="1">
    <citation type="submission" date="2007-04" db="EMBL/GenBank/DDBJ databases">
        <authorList>
            <person name="Fulton L."/>
            <person name="Clifton S."/>
            <person name="Fulton B."/>
            <person name="Xu J."/>
            <person name="Minx P."/>
            <person name="Pepin K.H."/>
            <person name="Johnson M."/>
            <person name="Thiruvilangam P."/>
            <person name="Bhonagiri V."/>
            <person name="Nash W.E."/>
            <person name="Mardis E.R."/>
            <person name="Wilson R.K."/>
        </authorList>
    </citation>
    <scope>NUCLEOTIDE SEQUENCE [LARGE SCALE GENOMIC DNA]</scope>
    <source>
        <strain evidence="1 2">ATCC 29799</strain>
    </source>
</reference>
<dbReference type="RefSeq" id="WP_006572526.1">
    <property type="nucleotide sequence ID" value="NZ_AAXG02000012.1"/>
</dbReference>
<dbReference type="OrthoDB" id="1707754at2"/>
<evidence type="ECO:0000313" key="1">
    <source>
        <dbReference type="EMBL" id="EDN00153.1"/>
    </source>
</evidence>
<dbReference type="EMBL" id="AAXG02000012">
    <property type="protein sequence ID" value="EDN00153.1"/>
    <property type="molecule type" value="Genomic_DNA"/>
</dbReference>
<name>A6NUV2_9FIRM</name>
<sequence>MSLIACTSNCVYQYDGYCGLVRAGSCGTPSAAEPCVNYVPRHGNSQSPNTADSSPDKSV</sequence>
<gene>
    <name evidence="1" type="ORF">BACCAP_01986</name>
</gene>
<evidence type="ECO:0008006" key="3">
    <source>
        <dbReference type="Google" id="ProtNLM"/>
    </source>
</evidence>
<comment type="caution">
    <text evidence="1">The sequence shown here is derived from an EMBL/GenBank/DDBJ whole genome shotgun (WGS) entry which is preliminary data.</text>
</comment>
<evidence type="ECO:0000313" key="2">
    <source>
        <dbReference type="Proteomes" id="UP000003639"/>
    </source>
</evidence>
<keyword evidence="2" id="KW-1185">Reference proteome</keyword>
<protein>
    <recommendedName>
        <fullName evidence="3">DUF1540 domain-containing protein</fullName>
    </recommendedName>
</protein>
<reference evidence="1 2" key="2">
    <citation type="submission" date="2007-06" db="EMBL/GenBank/DDBJ databases">
        <title>Draft genome sequence of Pseudoflavonifractor capillosus ATCC 29799.</title>
        <authorList>
            <person name="Sudarsanam P."/>
            <person name="Ley R."/>
            <person name="Guruge J."/>
            <person name="Turnbaugh P.J."/>
            <person name="Mahowald M."/>
            <person name="Liep D."/>
            <person name="Gordon J."/>
        </authorList>
    </citation>
    <scope>NUCLEOTIDE SEQUENCE [LARGE SCALE GENOMIC DNA]</scope>
    <source>
        <strain evidence="1 2">ATCC 29799</strain>
    </source>
</reference>
<accession>A6NUV2</accession>
<dbReference type="AlphaFoldDB" id="A6NUV2"/>
<organism evidence="1 2">
    <name type="scientific">Pseudoflavonifractor capillosus ATCC 29799</name>
    <dbReference type="NCBI Taxonomy" id="411467"/>
    <lineage>
        <taxon>Bacteria</taxon>
        <taxon>Bacillati</taxon>
        <taxon>Bacillota</taxon>
        <taxon>Clostridia</taxon>
        <taxon>Eubacteriales</taxon>
        <taxon>Oscillospiraceae</taxon>
        <taxon>Pseudoflavonifractor</taxon>
    </lineage>
</organism>
<proteinExistence type="predicted"/>